<comment type="similarity">
    <text evidence="3">Belongs to the pex2/pex10/pex12 family.</text>
</comment>
<keyword evidence="4" id="KW-0813">Transport</keyword>
<evidence type="ECO:0000256" key="19">
    <source>
        <dbReference type="SAM" id="MobiDB-lite"/>
    </source>
</evidence>
<keyword evidence="9" id="KW-0833">Ubl conjugation pathway</keyword>
<sequence>MVAERSAQLDAALLDGELRGLLEDQLRAAAGPMPALRRWVETLAPELRLALALATIGAMQETPGHALMNLRRVGGPAASRGARDGTEGAALTRQQRLMWTLLSAVLPYAARRSRDAMASARWGSHPPGSWRRRLWDASGLVARAAPVATGVNSLAFFGFGVYPTIAERLVGVRSVPARRDVGRSPDFEELSRQLVWRELSETLLYVLPVLSAHGARARAMMRGIASSRASQAASAAGDDDNAKGCTICGAARCAQPYTLRPCGHRFCYYCVSAAAEDARRRGVLPYRCATCFEAVEGMQRVLSSSEPTPEPATEKAEAVPEEARQPEADVKATSIDEGGAENATAADSGEGGDGNSTESVASGLDLLEGGLDLLEGGLESFHSCLTTRSDSDGNIVSAIDVSDDA</sequence>
<evidence type="ECO:0000313" key="21">
    <source>
        <dbReference type="EMBL" id="CAE0124371.1"/>
    </source>
</evidence>
<feature type="domain" description="RING-type" evidence="20">
    <location>
        <begin position="245"/>
        <end position="291"/>
    </location>
</feature>
<evidence type="ECO:0000256" key="6">
    <source>
        <dbReference type="ARBA" id="ARBA00022692"/>
    </source>
</evidence>
<feature type="compositionally biased region" description="Basic and acidic residues" evidence="19">
    <location>
        <begin position="312"/>
        <end position="330"/>
    </location>
</feature>
<keyword evidence="13" id="KW-0472">Membrane</keyword>
<comment type="subcellular location">
    <subcellularLocation>
        <location evidence="1">Peroxisome membrane</location>
        <topology evidence="1">Multi-pass membrane protein</topology>
    </subcellularLocation>
</comment>
<dbReference type="AlphaFoldDB" id="A0A7S3B6P4"/>
<dbReference type="Gene3D" id="3.30.40.10">
    <property type="entry name" value="Zinc/RING finger domain, C3HC4 (zinc finger)"/>
    <property type="match status" value="1"/>
</dbReference>
<keyword evidence="8 18" id="KW-0863">Zinc-finger</keyword>
<evidence type="ECO:0000256" key="17">
    <source>
        <dbReference type="ARBA" id="ARBA00034523"/>
    </source>
</evidence>
<evidence type="ECO:0000256" key="5">
    <source>
        <dbReference type="ARBA" id="ARBA00022679"/>
    </source>
</evidence>
<keyword evidence="10" id="KW-0862">Zinc</keyword>
<evidence type="ECO:0000259" key="20">
    <source>
        <dbReference type="PROSITE" id="PS50089"/>
    </source>
</evidence>
<dbReference type="EMBL" id="HBHY01000099">
    <property type="protein sequence ID" value="CAE0124371.1"/>
    <property type="molecule type" value="Transcribed_RNA"/>
</dbReference>
<reference evidence="21" key="1">
    <citation type="submission" date="2021-01" db="EMBL/GenBank/DDBJ databases">
        <authorList>
            <person name="Corre E."/>
            <person name="Pelletier E."/>
            <person name="Niang G."/>
            <person name="Scheremetjew M."/>
            <person name="Finn R."/>
            <person name="Kale V."/>
            <person name="Holt S."/>
            <person name="Cochrane G."/>
            <person name="Meng A."/>
            <person name="Brown T."/>
            <person name="Cohen L."/>
        </authorList>
    </citation>
    <scope>NUCLEOTIDE SEQUENCE</scope>
    <source>
        <strain evidence="21">RCC927</strain>
    </source>
</reference>
<dbReference type="GO" id="GO:0061630">
    <property type="term" value="F:ubiquitin protein ligase activity"/>
    <property type="evidence" value="ECO:0007669"/>
    <property type="project" value="UniProtKB-EC"/>
</dbReference>
<evidence type="ECO:0000256" key="3">
    <source>
        <dbReference type="ARBA" id="ARBA00008704"/>
    </source>
</evidence>
<evidence type="ECO:0000256" key="16">
    <source>
        <dbReference type="ARBA" id="ARBA00034438"/>
    </source>
</evidence>
<dbReference type="GO" id="GO:0016558">
    <property type="term" value="P:protein import into peroxisome matrix"/>
    <property type="evidence" value="ECO:0007669"/>
    <property type="project" value="InterPro"/>
</dbReference>
<evidence type="ECO:0000256" key="11">
    <source>
        <dbReference type="ARBA" id="ARBA00022927"/>
    </source>
</evidence>
<evidence type="ECO:0000256" key="13">
    <source>
        <dbReference type="ARBA" id="ARBA00023136"/>
    </source>
</evidence>
<dbReference type="GO" id="GO:0005778">
    <property type="term" value="C:peroxisomal membrane"/>
    <property type="evidence" value="ECO:0007669"/>
    <property type="project" value="UniProtKB-SubCell"/>
</dbReference>
<evidence type="ECO:0000256" key="1">
    <source>
        <dbReference type="ARBA" id="ARBA00004585"/>
    </source>
</evidence>
<evidence type="ECO:0000256" key="10">
    <source>
        <dbReference type="ARBA" id="ARBA00022833"/>
    </source>
</evidence>
<dbReference type="InterPro" id="IPR017907">
    <property type="entry name" value="Znf_RING_CS"/>
</dbReference>
<dbReference type="PANTHER" id="PTHR48178:SF1">
    <property type="entry name" value="PEROXISOME BIOGENESIS FACTOR 2"/>
    <property type="match status" value="1"/>
</dbReference>
<evidence type="ECO:0000256" key="15">
    <source>
        <dbReference type="ARBA" id="ARBA00032511"/>
    </source>
</evidence>
<dbReference type="PROSITE" id="PS50089">
    <property type="entry name" value="ZF_RING_2"/>
    <property type="match status" value="1"/>
</dbReference>
<dbReference type="SMART" id="SM00184">
    <property type="entry name" value="RING"/>
    <property type="match status" value="1"/>
</dbReference>
<dbReference type="InterPro" id="IPR001841">
    <property type="entry name" value="Znf_RING"/>
</dbReference>
<comment type="catalytic activity">
    <reaction evidence="16">
        <text>[E2 ubiquitin-conjugating enzyme]-S-ubiquitinyl-L-cysteine + [acceptor protein]-L-cysteine = [E2 ubiquitin-conjugating enzyme]-L-cysteine + [acceptor protein]-S-ubiquitinyl-L-cysteine.</text>
        <dbReference type="EC" id="2.3.2.36"/>
    </reaction>
</comment>
<evidence type="ECO:0000256" key="12">
    <source>
        <dbReference type="ARBA" id="ARBA00022989"/>
    </source>
</evidence>
<dbReference type="InterPro" id="IPR006845">
    <property type="entry name" value="Pex_N"/>
</dbReference>
<dbReference type="Pfam" id="PF04757">
    <property type="entry name" value="Pex2_Pex12"/>
    <property type="match status" value="1"/>
</dbReference>
<dbReference type="PANTHER" id="PTHR48178">
    <property type="entry name" value="PEROXISOME BIOGENESIS FACTOR 2"/>
    <property type="match status" value="1"/>
</dbReference>
<keyword evidence="5" id="KW-0808">Transferase</keyword>
<dbReference type="PROSITE" id="PS00518">
    <property type="entry name" value="ZF_RING_1"/>
    <property type="match status" value="1"/>
</dbReference>
<evidence type="ECO:0000256" key="7">
    <source>
        <dbReference type="ARBA" id="ARBA00022723"/>
    </source>
</evidence>
<organism evidence="21">
    <name type="scientific">Prasinoderma singulare</name>
    <dbReference type="NCBI Taxonomy" id="676789"/>
    <lineage>
        <taxon>Eukaryota</taxon>
        <taxon>Viridiplantae</taxon>
        <taxon>Prasinodermophyta</taxon>
        <taxon>Prasinodermophyceae</taxon>
        <taxon>Prasinodermales</taxon>
        <taxon>Prasinodermaceae</taxon>
        <taxon>Prasinoderma</taxon>
    </lineage>
</organism>
<dbReference type="GO" id="GO:0008270">
    <property type="term" value="F:zinc ion binding"/>
    <property type="evidence" value="ECO:0007669"/>
    <property type="project" value="UniProtKB-KW"/>
</dbReference>
<protein>
    <recommendedName>
        <fullName evidence="17">RING-type E3 ubiquitin transferase (cysteine targeting)</fullName>
        <ecNumber evidence="17">2.3.2.36</ecNumber>
    </recommendedName>
    <alternativeName>
        <fullName evidence="15">Peroxin-2</fullName>
    </alternativeName>
</protein>
<gene>
    <name evidence="21" type="ORF">PSIN1315_LOCUS68</name>
</gene>
<feature type="region of interest" description="Disordered" evidence="19">
    <location>
        <begin position="386"/>
        <end position="405"/>
    </location>
</feature>
<evidence type="ECO:0000256" key="14">
    <source>
        <dbReference type="ARBA" id="ARBA00023140"/>
    </source>
</evidence>
<evidence type="ECO:0000256" key="4">
    <source>
        <dbReference type="ARBA" id="ARBA00022448"/>
    </source>
</evidence>
<dbReference type="InterPro" id="IPR013083">
    <property type="entry name" value="Znf_RING/FYVE/PHD"/>
</dbReference>
<name>A0A7S3B6P4_9VIRI</name>
<keyword evidence="6" id="KW-0812">Transmembrane</keyword>
<accession>A0A7S3B6P4</accession>
<evidence type="ECO:0000256" key="9">
    <source>
        <dbReference type="ARBA" id="ARBA00022786"/>
    </source>
</evidence>
<comment type="pathway">
    <text evidence="2">Protein modification; protein ubiquitination.</text>
</comment>
<evidence type="ECO:0000256" key="18">
    <source>
        <dbReference type="PROSITE-ProRule" id="PRU00175"/>
    </source>
</evidence>
<evidence type="ECO:0000256" key="8">
    <source>
        <dbReference type="ARBA" id="ARBA00022771"/>
    </source>
</evidence>
<feature type="region of interest" description="Disordered" evidence="19">
    <location>
        <begin position="302"/>
        <end position="363"/>
    </location>
</feature>
<evidence type="ECO:0000256" key="2">
    <source>
        <dbReference type="ARBA" id="ARBA00004906"/>
    </source>
</evidence>
<keyword evidence="14" id="KW-0576">Peroxisome</keyword>
<keyword evidence="11" id="KW-0653">Protein transport</keyword>
<dbReference type="InterPro" id="IPR025654">
    <property type="entry name" value="PEX2/10"/>
</dbReference>
<keyword evidence="12" id="KW-1133">Transmembrane helix</keyword>
<proteinExistence type="inferred from homology"/>
<dbReference type="SUPFAM" id="SSF57850">
    <property type="entry name" value="RING/U-box"/>
    <property type="match status" value="1"/>
</dbReference>
<keyword evidence="7" id="KW-0479">Metal-binding</keyword>
<dbReference type="EC" id="2.3.2.36" evidence="17"/>